<evidence type="ECO:0000259" key="8">
    <source>
        <dbReference type="PROSITE" id="PS50928"/>
    </source>
</evidence>
<dbReference type="SUPFAM" id="SSF161098">
    <property type="entry name" value="MetI-like"/>
    <property type="match status" value="1"/>
</dbReference>
<feature type="transmembrane region" description="Helical" evidence="7">
    <location>
        <begin position="7"/>
        <end position="26"/>
    </location>
</feature>
<keyword evidence="3" id="KW-1003">Cell membrane</keyword>
<dbReference type="CDD" id="cd06261">
    <property type="entry name" value="TM_PBP2"/>
    <property type="match status" value="1"/>
</dbReference>
<keyword evidence="2 7" id="KW-0813">Transport</keyword>
<keyword evidence="10" id="KW-1185">Reference proteome</keyword>
<keyword evidence="5 7" id="KW-1133">Transmembrane helix</keyword>
<comment type="similarity">
    <text evidence="7">Belongs to the binding-protein-dependent transport system permease family.</text>
</comment>
<dbReference type="Proteomes" id="UP000671862">
    <property type="component" value="Chromosome"/>
</dbReference>
<feature type="transmembrane region" description="Helical" evidence="7">
    <location>
        <begin position="228"/>
        <end position="248"/>
    </location>
</feature>
<dbReference type="RefSeq" id="WP_207567082.1">
    <property type="nucleotide sequence ID" value="NZ_CP071446.1"/>
</dbReference>
<feature type="transmembrane region" description="Helical" evidence="7">
    <location>
        <begin position="190"/>
        <end position="208"/>
    </location>
</feature>
<evidence type="ECO:0000313" key="10">
    <source>
        <dbReference type="Proteomes" id="UP000671862"/>
    </source>
</evidence>
<evidence type="ECO:0000256" key="5">
    <source>
        <dbReference type="ARBA" id="ARBA00022989"/>
    </source>
</evidence>
<evidence type="ECO:0000256" key="3">
    <source>
        <dbReference type="ARBA" id="ARBA00022475"/>
    </source>
</evidence>
<evidence type="ECO:0000256" key="4">
    <source>
        <dbReference type="ARBA" id="ARBA00022692"/>
    </source>
</evidence>
<evidence type="ECO:0000256" key="2">
    <source>
        <dbReference type="ARBA" id="ARBA00022448"/>
    </source>
</evidence>
<keyword evidence="4 7" id="KW-0812">Transmembrane</keyword>
<gene>
    <name evidence="9" type="ORF">JYK00_02195</name>
</gene>
<feature type="transmembrane region" description="Helical" evidence="7">
    <location>
        <begin position="125"/>
        <end position="145"/>
    </location>
</feature>
<keyword evidence="6 7" id="KW-0472">Membrane</keyword>
<dbReference type="InterPro" id="IPR035906">
    <property type="entry name" value="MetI-like_sf"/>
</dbReference>
<dbReference type="PANTHER" id="PTHR30183:SF3">
    <property type="entry name" value="MOLYBDENUM TRANSPORT SYSTEM PERMEASE PROTEIN MODB"/>
    <property type="match status" value="1"/>
</dbReference>
<proteinExistence type="inferred from homology"/>
<dbReference type="Gene3D" id="1.10.3720.10">
    <property type="entry name" value="MetI-like"/>
    <property type="match status" value="1"/>
</dbReference>
<dbReference type="EMBL" id="CP071446">
    <property type="protein sequence ID" value="QTA38363.1"/>
    <property type="molecule type" value="Genomic_DNA"/>
</dbReference>
<sequence length="258" mass="28649">MFKCCVILFSVILIIIVVFPILNIFLNLDFGNFFDTLLGEEFLKAVLVTFSASVISVGMILILGIPFSYMIARYDFPFKTLIEALVDLPQSIPNTAAGIALLLALGRTSATGRFLENMGLKFSASFLGVTVAIFYVSFSIFVSTVKEGFRELDIRYEKVARSLGKGEFETFFKVSIPMVKKEIIAGTVQMWARGISTFGAVAIIAYNPKTLSVLAYDKFLTEGVKESLSVVAGIFLVFGSVFLLLRTLENRWKSEEMR</sequence>
<evidence type="ECO:0000256" key="6">
    <source>
        <dbReference type="ARBA" id="ARBA00023136"/>
    </source>
</evidence>
<comment type="subcellular location">
    <subcellularLocation>
        <location evidence="1 7">Cell membrane</location>
        <topology evidence="1 7">Multi-pass membrane protein</topology>
    </subcellularLocation>
</comment>
<evidence type="ECO:0000313" key="9">
    <source>
        <dbReference type="EMBL" id="QTA38363.1"/>
    </source>
</evidence>
<feature type="transmembrane region" description="Helical" evidence="7">
    <location>
        <begin position="84"/>
        <end position="105"/>
    </location>
</feature>
<dbReference type="Pfam" id="PF00528">
    <property type="entry name" value="BPD_transp_1"/>
    <property type="match status" value="1"/>
</dbReference>
<name>A0ABX7S8V6_9BACT</name>
<dbReference type="PROSITE" id="PS50928">
    <property type="entry name" value="ABC_TM1"/>
    <property type="match status" value="1"/>
</dbReference>
<dbReference type="InterPro" id="IPR000515">
    <property type="entry name" value="MetI-like"/>
</dbReference>
<evidence type="ECO:0000256" key="1">
    <source>
        <dbReference type="ARBA" id="ARBA00004651"/>
    </source>
</evidence>
<reference evidence="9 10" key="1">
    <citation type="submission" date="2021-03" db="EMBL/GenBank/DDBJ databases">
        <title>Thermosipho ferrireducens sp.nov., an anaerobic thermophilic iron-reducing bacterium isolated from a deep-sea hydrothermal sulfide deposits.</title>
        <authorList>
            <person name="Zeng X."/>
            <person name="Chen Y."/>
            <person name="Shao Z."/>
        </authorList>
    </citation>
    <scope>NUCLEOTIDE SEQUENCE [LARGE SCALE GENOMIC DNA]</scope>
    <source>
        <strain evidence="9 10">JL129W03</strain>
    </source>
</reference>
<organism evidence="9 10">
    <name type="scientific">Thermosipho ferrireducens</name>
    <dbReference type="NCBI Taxonomy" id="2571116"/>
    <lineage>
        <taxon>Bacteria</taxon>
        <taxon>Thermotogati</taxon>
        <taxon>Thermotogota</taxon>
        <taxon>Thermotogae</taxon>
        <taxon>Thermotogales</taxon>
        <taxon>Fervidobacteriaceae</taxon>
        <taxon>Thermosipho</taxon>
    </lineage>
</organism>
<dbReference type="PANTHER" id="PTHR30183">
    <property type="entry name" value="MOLYBDENUM TRANSPORT SYSTEM PERMEASE PROTEIN MODB"/>
    <property type="match status" value="1"/>
</dbReference>
<feature type="domain" description="ABC transmembrane type-1" evidence="8">
    <location>
        <begin position="46"/>
        <end position="249"/>
    </location>
</feature>
<accession>A0ABX7S8V6</accession>
<evidence type="ECO:0000256" key="7">
    <source>
        <dbReference type="RuleBase" id="RU363032"/>
    </source>
</evidence>
<protein>
    <submittedName>
        <fullName evidence="9">ABC transporter permease</fullName>
    </submittedName>
</protein>
<feature type="transmembrane region" description="Helical" evidence="7">
    <location>
        <begin position="46"/>
        <end position="72"/>
    </location>
</feature>